<dbReference type="OrthoDB" id="2117972at2759"/>
<organism evidence="5 6">
    <name type="scientific">Lentinus tigrinus ALCF2SS1-6</name>
    <dbReference type="NCBI Taxonomy" id="1328759"/>
    <lineage>
        <taxon>Eukaryota</taxon>
        <taxon>Fungi</taxon>
        <taxon>Dikarya</taxon>
        <taxon>Basidiomycota</taxon>
        <taxon>Agaricomycotina</taxon>
        <taxon>Agaricomycetes</taxon>
        <taxon>Polyporales</taxon>
        <taxon>Polyporaceae</taxon>
        <taxon>Lentinus</taxon>
    </lineage>
</organism>
<dbReference type="InterPro" id="IPR001810">
    <property type="entry name" value="F-box_dom"/>
</dbReference>
<feature type="repeat" description="TPR" evidence="2">
    <location>
        <begin position="96"/>
        <end position="129"/>
    </location>
</feature>
<keyword evidence="1" id="KW-0833">Ubl conjugation pathway</keyword>
<dbReference type="Pfam" id="PF12937">
    <property type="entry name" value="F-box-like"/>
    <property type="match status" value="1"/>
</dbReference>
<dbReference type="InterPro" id="IPR019734">
    <property type="entry name" value="TPR_rpt"/>
</dbReference>
<dbReference type="Gene3D" id="1.20.1280.50">
    <property type="match status" value="1"/>
</dbReference>
<dbReference type="Pfam" id="PF19270">
    <property type="entry name" value="FBO_C"/>
    <property type="match status" value="1"/>
</dbReference>
<dbReference type="Proteomes" id="UP000313359">
    <property type="component" value="Unassembled WGS sequence"/>
</dbReference>
<accession>A0A5C2SM22</accession>
<dbReference type="GO" id="GO:0019005">
    <property type="term" value="C:SCF ubiquitin ligase complex"/>
    <property type="evidence" value="ECO:0007669"/>
    <property type="project" value="TreeGrafter"/>
</dbReference>
<dbReference type="PROSITE" id="PS50181">
    <property type="entry name" value="FBOX"/>
    <property type="match status" value="1"/>
</dbReference>
<proteinExistence type="predicted"/>
<dbReference type="PROSITE" id="PS50005">
    <property type="entry name" value="TPR"/>
    <property type="match status" value="1"/>
</dbReference>
<dbReference type="SUPFAM" id="SSF81383">
    <property type="entry name" value="F-box domain"/>
    <property type="match status" value="1"/>
</dbReference>
<dbReference type="EMBL" id="ML122254">
    <property type="protein sequence ID" value="RPD64207.1"/>
    <property type="molecule type" value="Genomic_DNA"/>
</dbReference>
<evidence type="ECO:0000313" key="6">
    <source>
        <dbReference type="Proteomes" id="UP000313359"/>
    </source>
</evidence>
<reference evidence="5" key="1">
    <citation type="journal article" date="2018" name="Genome Biol. Evol.">
        <title>Genomics and development of Lentinus tigrinus, a white-rot wood-decaying mushroom with dimorphic fruiting bodies.</title>
        <authorList>
            <person name="Wu B."/>
            <person name="Xu Z."/>
            <person name="Knudson A."/>
            <person name="Carlson A."/>
            <person name="Chen N."/>
            <person name="Kovaka S."/>
            <person name="LaButti K."/>
            <person name="Lipzen A."/>
            <person name="Pennachio C."/>
            <person name="Riley R."/>
            <person name="Schakwitz W."/>
            <person name="Umezawa K."/>
            <person name="Ohm R.A."/>
            <person name="Grigoriev I.V."/>
            <person name="Nagy L.G."/>
            <person name="Gibbons J."/>
            <person name="Hibbett D."/>
        </authorList>
    </citation>
    <scope>NUCLEOTIDE SEQUENCE [LARGE SCALE GENOMIC DNA]</scope>
    <source>
        <strain evidence="5">ALCF2SS1-6</strain>
    </source>
</reference>
<keyword evidence="6" id="KW-1185">Reference proteome</keyword>
<dbReference type="AlphaFoldDB" id="A0A5C2SM22"/>
<evidence type="ECO:0000259" key="4">
    <source>
        <dbReference type="PROSITE" id="PS50181"/>
    </source>
</evidence>
<feature type="region of interest" description="Disordered" evidence="3">
    <location>
        <begin position="28"/>
        <end position="89"/>
    </location>
</feature>
<protein>
    <recommendedName>
        <fullName evidence="4">F-box domain-containing protein</fullName>
    </recommendedName>
</protein>
<dbReference type="PANTHER" id="PTHR12874:SF9">
    <property type="entry name" value="F-BOX ONLY PROTEIN 48"/>
    <property type="match status" value="1"/>
</dbReference>
<keyword evidence="2" id="KW-0802">TPR repeat</keyword>
<gene>
    <name evidence="5" type="ORF">L227DRAFT_583999</name>
</gene>
<dbReference type="STRING" id="1328759.A0A5C2SM22"/>
<feature type="domain" description="F-box" evidence="4">
    <location>
        <begin position="222"/>
        <end position="268"/>
    </location>
</feature>
<dbReference type="GO" id="GO:0031146">
    <property type="term" value="P:SCF-dependent proteasomal ubiquitin-dependent protein catabolic process"/>
    <property type="evidence" value="ECO:0007669"/>
    <property type="project" value="TreeGrafter"/>
</dbReference>
<dbReference type="GO" id="GO:0005737">
    <property type="term" value="C:cytoplasm"/>
    <property type="evidence" value="ECO:0007669"/>
    <property type="project" value="TreeGrafter"/>
</dbReference>
<dbReference type="InterPro" id="IPR045464">
    <property type="entry name" value="Hrt3/FBXO9_C"/>
</dbReference>
<evidence type="ECO:0000256" key="2">
    <source>
        <dbReference type="PROSITE-ProRule" id="PRU00339"/>
    </source>
</evidence>
<dbReference type="InterPro" id="IPR036047">
    <property type="entry name" value="F-box-like_dom_sf"/>
</dbReference>
<evidence type="ECO:0000313" key="5">
    <source>
        <dbReference type="EMBL" id="RPD64207.1"/>
    </source>
</evidence>
<dbReference type="PANTHER" id="PTHR12874">
    <property type="entry name" value="F-BOX ONLY PROTEIN 48-RELATED"/>
    <property type="match status" value="1"/>
</dbReference>
<evidence type="ECO:0000256" key="3">
    <source>
        <dbReference type="SAM" id="MobiDB-lite"/>
    </source>
</evidence>
<sequence length="456" mass="51822">MPAATTSIAEESEELARFRQQWLEEVLSKKKVPSGEDAAGSAPSTATSFEVPIQPLPQPHTSHRRASHGTSSPPPIARRLGPHATPAPMGPVLQRAVEVYRKAVLHEQRSELDDALRLYRTAFRMDPNVDRAYHLMEDQQQRRAAMASAPRPPAHEVHHHKTGSGASAVDSLIHELEGVEIGPARIPVARARGDGFVTGMLAGLVASWPDRLSFEPENEQEAIPIKTMPDELLLHVLRLVDHTTIERFARVNRKARVLTLDASLWRPLVQTIYRPPQVSDDEEFDALVLKYMMDFRRVYIEHPRVRCDGLYIAVCHYMRDGIGENVWVNYSHLVTYYRYLRFYPDGQVLSLLANEELSPSQVIPLLKPTLRKKGFYVGNWYLDGTAVHIDELVEPGSDETRYSFQMILELRSRPLGRWNRLDFRGYDSVHIATGEATPLALKNERPFWFSKVRSYA</sequence>
<name>A0A5C2SM22_9APHY</name>
<evidence type="ECO:0000256" key="1">
    <source>
        <dbReference type="ARBA" id="ARBA00022786"/>
    </source>
</evidence>